<keyword evidence="2" id="KW-1133">Transmembrane helix</keyword>
<protein>
    <submittedName>
        <fullName evidence="3">Uncharacterized protein</fullName>
    </submittedName>
</protein>
<feature type="non-terminal residue" evidence="3">
    <location>
        <position position="1"/>
    </location>
</feature>
<evidence type="ECO:0000313" key="3">
    <source>
        <dbReference type="EMBL" id="CAF4204128.1"/>
    </source>
</evidence>
<gene>
    <name evidence="3" type="ORF">JBS370_LOCUS36663</name>
</gene>
<organism evidence="3 4">
    <name type="scientific">Rotaria sordida</name>
    <dbReference type="NCBI Taxonomy" id="392033"/>
    <lineage>
        <taxon>Eukaryota</taxon>
        <taxon>Metazoa</taxon>
        <taxon>Spiralia</taxon>
        <taxon>Gnathifera</taxon>
        <taxon>Rotifera</taxon>
        <taxon>Eurotatoria</taxon>
        <taxon>Bdelloidea</taxon>
        <taxon>Philodinida</taxon>
        <taxon>Philodinidae</taxon>
        <taxon>Rotaria</taxon>
    </lineage>
</organism>
<evidence type="ECO:0000256" key="1">
    <source>
        <dbReference type="ARBA" id="ARBA00022729"/>
    </source>
</evidence>
<sequence>MENSTVNNRVILVENSIHAQNSHVNNQQVENSINNQYNQEDIVSINNQTTKMYVTTTTVCKFIVFAIIIMIAGILIVCFTSPKHTIKKCELNFVLITPNPIEYNYGPRSVAVGHFNNDTWLDIVVANHVVGTIVVFFGYDNGTFEMQTPYSTGDDSSPTMVAVDDFNKDNRLDVAVANFGTNSIGIFLGYEDGLFENQILISISSSRPLWIHIADFNNDTLPDIVSANYGIN</sequence>
<name>A0A820BQS5_9BILA</name>
<dbReference type="Proteomes" id="UP000663836">
    <property type="component" value="Unassembled WGS sequence"/>
</dbReference>
<proteinExistence type="predicted"/>
<evidence type="ECO:0000313" key="4">
    <source>
        <dbReference type="Proteomes" id="UP000663836"/>
    </source>
</evidence>
<keyword evidence="2" id="KW-0472">Membrane</keyword>
<dbReference type="Gene3D" id="2.130.10.130">
    <property type="entry name" value="Integrin alpha, N-terminal"/>
    <property type="match status" value="1"/>
</dbReference>
<dbReference type="InterPro" id="IPR028994">
    <property type="entry name" value="Integrin_alpha_N"/>
</dbReference>
<reference evidence="3" key="1">
    <citation type="submission" date="2021-02" db="EMBL/GenBank/DDBJ databases">
        <authorList>
            <person name="Nowell W R."/>
        </authorList>
    </citation>
    <scope>NUCLEOTIDE SEQUENCE</scope>
</reference>
<dbReference type="EMBL" id="CAJOBD010014942">
    <property type="protein sequence ID" value="CAF4204128.1"/>
    <property type="molecule type" value="Genomic_DNA"/>
</dbReference>
<keyword evidence="1" id="KW-0732">Signal</keyword>
<dbReference type="PANTHER" id="PTHR44103:SF1">
    <property type="entry name" value="PROPROTEIN CONVERTASE P"/>
    <property type="match status" value="1"/>
</dbReference>
<dbReference type="InterPro" id="IPR013517">
    <property type="entry name" value="FG-GAP"/>
</dbReference>
<evidence type="ECO:0000256" key="2">
    <source>
        <dbReference type="SAM" id="Phobius"/>
    </source>
</evidence>
<dbReference type="SUPFAM" id="SSF69318">
    <property type="entry name" value="Integrin alpha N-terminal domain"/>
    <property type="match status" value="1"/>
</dbReference>
<dbReference type="AlphaFoldDB" id="A0A820BQS5"/>
<feature type="transmembrane region" description="Helical" evidence="2">
    <location>
        <begin position="62"/>
        <end position="80"/>
    </location>
</feature>
<dbReference type="Pfam" id="PF13517">
    <property type="entry name" value="FG-GAP_3"/>
    <property type="match status" value="1"/>
</dbReference>
<keyword evidence="2" id="KW-0812">Transmembrane</keyword>
<dbReference type="PANTHER" id="PTHR44103">
    <property type="entry name" value="PROPROTEIN CONVERTASE P"/>
    <property type="match status" value="1"/>
</dbReference>
<comment type="caution">
    <text evidence="3">The sequence shown here is derived from an EMBL/GenBank/DDBJ whole genome shotgun (WGS) entry which is preliminary data.</text>
</comment>
<accession>A0A820BQS5</accession>